<dbReference type="AlphaFoldDB" id="A0A9P4NS90"/>
<dbReference type="PANTHER" id="PTHR10366">
    <property type="entry name" value="NAD DEPENDENT EPIMERASE/DEHYDRATASE"/>
    <property type="match status" value="1"/>
</dbReference>
<keyword evidence="5" id="KW-1185">Reference proteome</keyword>
<dbReference type="Gene3D" id="3.40.50.720">
    <property type="entry name" value="NAD(P)-binding Rossmann-like Domain"/>
    <property type="match status" value="1"/>
</dbReference>
<feature type="domain" description="NAD-dependent epimerase/dehydratase" evidence="3">
    <location>
        <begin position="25"/>
        <end position="215"/>
    </location>
</feature>
<dbReference type="PANTHER" id="PTHR10366:SF562">
    <property type="entry name" value="ALDEHYDE REDUCTASE II (AFU_ORTHOLOGUE AFUA_1G11360)"/>
    <property type="match status" value="1"/>
</dbReference>
<name>A0A9P4NS90_9PEZI</name>
<dbReference type="Pfam" id="PF01370">
    <property type="entry name" value="Epimerase"/>
    <property type="match status" value="1"/>
</dbReference>
<evidence type="ECO:0000313" key="4">
    <source>
        <dbReference type="EMBL" id="KAF2430771.1"/>
    </source>
</evidence>
<comment type="similarity">
    <text evidence="2">Belongs to the NAD(P)-dependent epimerase/dehydratase family. Dihydroflavonol-4-reductase subfamily.</text>
</comment>
<reference evidence="4" key="1">
    <citation type="journal article" date="2020" name="Stud. Mycol.">
        <title>101 Dothideomycetes genomes: a test case for predicting lifestyles and emergence of pathogens.</title>
        <authorList>
            <person name="Haridas S."/>
            <person name="Albert R."/>
            <person name="Binder M."/>
            <person name="Bloem J."/>
            <person name="Labutti K."/>
            <person name="Salamov A."/>
            <person name="Andreopoulos B."/>
            <person name="Baker S."/>
            <person name="Barry K."/>
            <person name="Bills G."/>
            <person name="Bluhm B."/>
            <person name="Cannon C."/>
            <person name="Castanera R."/>
            <person name="Culley D."/>
            <person name="Daum C."/>
            <person name="Ezra D."/>
            <person name="Gonzalez J."/>
            <person name="Henrissat B."/>
            <person name="Kuo A."/>
            <person name="Liang C."/>
            <person name="Lipzen A."/>
            <person name="Lutzoni F."/>
            <person name="Magnuson J."/>
            <person name="Mondo S."/>
            <person name="Nolan M."/>
            <person name="Ohm R."/>
            <person name="Pangilinan J."/>
            <person name="Park H.-J."/>
            <person name="Ramirez L."/>
            <person name="Alfaro M."/>
            <person name="Sun H."/>
            <person name="Tritt A."/>
            <person name="Yoshinaga Y."/>
            <person name="Zwiers L.-H."/>
            <person name="Turgeon B."/>
            <person name="Goodwin S."/>
            <person name="Spatafora J."/>
            <person name="Crous P."/>
            <person name="Grigoriev I."/>
        </authorList>
    </citation>
    <scope>NUCLEOTIDE SEQUENCE</scope>
    <source>
        <strain evidence="4">CBS 130266</strain>
    </source>
</reference>
<dbReference type="OrthoDB" id="2735536at2759"/>
<evidence type="ECO:0000256" key="2">
    <source>
        <dbReference type="ARBA" id="ARBA00023445"/>
    </source>
</evidence>
<proteinExistence type="inferred from homology"/>
<organism evidence="4 5">
    <name type="scientific">Tothia fuscella</name>
    <dbReference type="NCBI Taxonomy" id="1048955"/>
    <lineage>
        <taxon>Eukaryota</taxon>
        <taxon>Fungi</taxon>
        <taxon>Dikarya</taxon>
        <taxon>Ascomycota</taxon>
        <taxon>Pezizomycotina</taxon>
        <taxon>Dothideomycetes</taxon>
        <taxon>Pleosporomycetidae</taxon>
        <taxon>Venturiales</taxon>
        <taxon>Cylindrosympodiaceae</taxon>
        <taxon>Tothia</taxon>
    </lineage>
</organism>
<dbReference type="InterPro" id="IPR036291">
    <property type="entry name" value="NAD(P)-bd_dom_sf"/>
</dbReference>
<comment type="caution">
    <text evidence="4">The sequence shown here is derived from an EMBL/GenBank/DDBJ whole genome shotgun (WGS) entry which is preliminary data.</text>
</comment>
<dbReference type="GO" id="GO:0016616">
    <property type="term" value="F:oxidoreductase activity, acting on the CH-OH group of donors, NAD or NADP as acceptor"/>
    <property type="evidence" value="ECO:0007669"/>
    <property type="project" value="TreeGrafter"/>
</dbReference>
<dbReference type="EMBL" id="MU007036">
    <property type="protein sequence ID" value="KAF2430771.1"/>
    <property type="molecule type" value="Genomic_DNA"/>
</dbReference>
<accession>A0A9P4NS90</accession>
<protein>
    <submittedName>
        <fullName evidence="4">NAD(P)-binding protein</fullName>
    </submittedName>
</protein>
<evidence type="ECO:0000259" key="3">
    <source>
        <dbReference type="Pfam" id="PF01370"/>
    </source>
</evidence>
<evidence type="ECO:0000256" key="1">
    <source>
        <dbReference type="ARBA" id="ARBA00023002"/>
    </source>
</evidence>
<gene>
    <name evidence="4" type="ORF">EJ08DRAFT_660453</name>
</gene>
<sequence>MTTSTNEIASFLAGKDLALPQGSLILVTGASGYIGAHVVNEALLAGYKVRGTSRTLEKCNRSKQLFSNNPNHSTAVVANYDIDNVFDEAIQDCDAVIHVASDMTFGPHPNEVITPVVKGTKSILRSAAKNASVKRFVLTSSSCAVLMPSLDRCLRVGKKDWNEDSIKKAWESPPYTVERAVDVYAASKTEGERALWEFVKDEKPAFVANAILPNVNMGGILSSPGVTGDAVLRVSRGEIPKNIGPQYMIDVIDDARLHIIAAVLDGSLENDRIFAFNVAFNWTDIVNAIKEVRPAAVGVAIPQKDEPRDLSEVPNEQGAKLLREWYAQETGYKPLVQTVRENLEEWV</sequence>
<dbReference type="InterPro" id="IPR001509">
    <property type="entry name" value="Epimerase_deHydtase"/>
</dbReference>
<dbReference type="Proteomes" id="UP000800235">
    <property type="component" value="Unassembled WGS sequence"/>
</dbReference>
<keyword evidence="1" id="KW-0560">Oxidoreductase</keyword>
<dbReference type="InterPro" id="IPR050425">
    <property type="entry name" value="NAD(P)_dehydrat-like"/>
</dbReference>
<dbReference type="SUPFAM" id="SSF51735">
    <property type="entry name" value="NAD(P)-binding Rossmann-fold domains"/>
    <property type="match status" value="1"/>
</dbReference>
<evidence type="ECO:0000313" key="5">
    <source>
        <dbReference type="Proteomes" id="UP000800235"/>
    </source>
</evidence>